<evidence type="ECO:0008006" key="3">
    <source>
        <dbReference type="Google" id="ProtNLM"/>
    </source>
</evidence>
<evidence type="ECO:0000313" key="2">
    <source>
        <dbReference type="Proteomes" id="UP000320717"/>
    </source>
</evidence>
<keyword evidence="2" id="KW-1185">Reference proteome</keyword>
<evidence type="ECO:0000313" key="1">
    <source>
        <dbReference type="EMBL" id="QDY66675.1"/>
    </source>
</evidence>
<dbReference type="EMBL" id="CP042260">
    <property type="protein sequence ID" value="QDY66675.1"/>
    <property type="molecule type" value="Genomic_DNA"/>
</dbReference>
<name>A0ABX5YAG3_9MICC</name>
<accession>A0ABX5YAG3</accession>
<protein>
    <recommendedName>
        <fullName evidence="3">Pyridoxamine 5'-phosphate oxidase putative domain-containing protein</fullName>
    </recommendedName>
</protein>
<dbReference type="Proteomes" id="UP000320717">
    <property type="component" value="Chromosome"/>
</dbReference>
<reference evidence="1 2" key="1">
    <citation type="submission" date="2019-07" db="EMBL/GenBank/DDBJ databases">
        <title>Complete Genome Sequence of drought tolerant Plant Growth-Promoting Rhizobacterium Glutamicibacter halophytocola DR408.</title>
        <authorList>
            <person name="Nishu S.D."/>
            <person name="Lee T.K."/>
        </authorList>
    </citation>
    <scope>NUCLEOTIDE SEQUENCE [LARGE SCALE GENOMIC DNA]</scope>
    <source>
        <strain evidence="1 2">DR408</strain>
    </source>
</reference>
<proteinExistence type="predicted"/>
<gene>
    <name evidence="1" type="ORF">FQA45_10265</name>
</gene>
<organism evidence="1 2">
    <name type="scientific">Glutamicibacter halophytocola</name>
    <dbReference type="NCBI Taxonomy" id="1933880"/>
    <lineage>
        <taxon>Bacteria</taxon>
        <taxon>Bacillati</taxon>
        <taxon>Actinomycetota</taxon>
        <taxon>Actinomycetes</taxon>
        <taxon>Micrococcales</taxon>
        <taxon>Micrococcaceae</taxon>
        <taxon>Glutamicibacter</taxon>
    </lineage>
</organism>
<sequence length="157" mass="17119">MPGRIARTQTAMRVADFLATREGKSHLTSYGWSPGMPIVMARSSESLNDVMAMVSIHGRAVLVAMLDSRSDELRMLHITTPQSALRVVAPSPATVTIGEFFDRLSSVTIAEFRVKYWQNTAVAHVVPSCHAMQASSFAGKRYQLPDPRQALASTGAE</sequence>